<accession>I0GU14</accession>
<protein>
    <submittedName>
        <fullName evidence="1">Uncharacterized protein</fullName>
    </submittedName>
</protein>
<dbReference type="EMBL" id="AP012292">
    <property type="protein sequence ID" value="BAL84251.1"/>
    <property type="molecule type" value="Genomic_DNA"/>
</dbReference>
<dbReference type="KEGG" id="sri:SELR_25430"/>
<proteinExistence type="predicted"/>
<evidence type="ECO:0000313" key="1">
    <source>
        <dbReference type="EMBL" id="BAL84251.1"/>
    </source>
</evidence>
<name>I0GU14_SELRL</name>
<evidence type="ECO:0000313" key="2">
    <source>
        <dbReference type="Proteomes" id="UP000007887"/>
    </source>
</evidence>
<sequence length="62" mass="6525">MATKKAPTGVAAPAGAGIETLHGSNSDFILAQNVWNSLVKIWGQEHGLALEVKEKGEVKQVV</sequence>
<dbReference type="HOGENOM" id="CLU_2901728_0_0_9"/>
<organism evidence="1 2">
    <name type="scientific">Selenomonas ruminantium subsp. lactilytica (strain NBRC 103574 / TAM6421)</name>
    <dbReference type="NCBI Taxonomy" id="927704"/>
    <lineage>
        <taxon>Bacteria</taxon>
        <taxon>Bacillati</taxon>
        <taxon>Bacillota</taxon>
        <taxon>Negativicutes</taxon>
        <taxon>Selenomonadales</taxon>
        <taxon>Selenomonadaceae</taxon>
        <taxon>Selenomonas</taxon>
    </lineage>
</organism>
<dbReference type="AlphaFoldDB" id="I0GU14"/>
<gene>
    <name evidence="1" type="ordered locus">SELR_25430</name>
</gene>
<dbReference type="RefSeq" id="WP_014425670.1">
    <property type="nucleotide sequence ID" value="NC_017068.1"/>
</dbReference>
<reference evidence="1 2" key="1">
    <citation type="submission" date="2011-10" db="EMBL/GenBank/DDBJ databases">
        <title>Whole genome sequence of Selenomonas ruminantium subsp. lactilytica TAM6421.</title>
        <authorList>
            <person name="Oguchi A."/>
            <person name="Ankai A."/>
            <person name="Kaneko J."/>
            <person name="Yamada-Narita S."/>
            <person name="Fukui S."/>
            <person name="Takahashi M."/>
            <person name="Onodera T."/>
            <person name="Kojima S."/>
            <person name="Fushimi T."/>
            <person name="Abe N."/>
            <person name="Kamio Y."/>
            <person name="Yamazaki S."/>
            <person name="Fujita N."/>
        </authorList>
    </citation>
    <scope>NUCLEOTIDE SEQUENCE [LARGE SCALE GENOMIC DNA]</scope>
    <source>
        <strain evidence="2">NBRC 103574 / TAM6421</strain>
    </source>
</reference>
<dbReference type="PATRIC" id="fig|927704.6.peg.2627"/>
<dbReference type="Proteomes" id="UP000007887">
    <property type="component" value="Chromosome"/>
</dbReference>